<dbReference type="InterPro" id="IPR040521">
    <property type="entry name" value="KDZ"/>
</dbReference>
<comment type="caution">
    <text evidence="3">The sequence shown here is derived from an EMBL/GenBank/DDBJ whole genome shotgun (WGS) entry which is preliminary data.</text>
</comment>
<feature type="compositionally biased region" description="Acidic residues" evidence="1">
    <location>
        <begin position="114"/>
        <end position="129"/>
    </location>
</feature>
<dbReference type="Pfam" id="PF18803">
    <property type="entry name" value="CxC2"/>
    <property type="match status" value="1"/>
</dbReference>
<dbReference type="PANTHER" id="PTHR33096">
    <property type="entry name" value="CXC2 DOMAIN-CONTAINING PROTEIN"/>
    <property type="match status" value="1"/>
</dbReference>
<feature type="region of interest" description="Disordered" evidence="1">
    <location>
        <begin position="82"/>
        <end position="141"/>
    </location>
</feature>
<protein>
    <recommendedName>
        <fullName evidence="2">CxC2-like cysteine cluster KDZ transposase-associated domain-containing protein</fullName>
    </recommendedName>
</protein>
<feature type="compositionally biased region" description="Low complexity" evidence="1">
    <location>
        <begin position="53"/>
        <end position="65"/>
    </location>
</feature>
<gene>
    <name evidence="3" type="ORF">RDB_LOCUS5519</name>
</gene>
<dbReference type="EMBL" id="CAJMXA010000089">
    <property type="protein sequence ID" value="CAE6415368.1"/>
    <property type="molecule type" value="Genomic_DNA"/>
</dbReference>
<dbReference type="PANTHER" id="PTHR33096:SF1">
    <property type="entry name" value="CXC1-LIKE CYSTEINE CLUSTER ASSOCIATED WITH KDZ TRANSPOSASES DOMAIN-CONTAINING PROTEIN"/>
    <property type="match status" value="1"/>
</dbReference>
<evidence type="ECO:0000259" key="2">
    <source>
        <dbReference type="Pfam" id="PF18803"/>
    </source>
</evidence>
<organism evidence="3 4">
    <name type="scientific">Rhizoctonia solani</name>
    <dbReference type="NCBI Taxonomy" id="456999"/>
    <lineage>
        <taxon>Eukaryota</taxon>
        <taxon>Fungi</taxon>
        <taxon>Dikarya</taxon>
        <taxon>Basidiomycota</taxon>
        <taxon>Agaricomycotina</taxon>
        <taxon>Agaricomycetes</taxon>
        <taxon>Cantharellales</taxon>
        <taxon>Ceratobasidiaceae</taxon>
        <taxon>Rhizoctonia</taxon>
    </lineage>
</organism>
<feature type="domain" description="CxC2-like cysteine cluster KDZ transposase-associated" evidence="2">
    <location>
        <begin position="138"/>
        <end position="229"/>
    </location>
</feature>
<feature type="compositionally biased region" description="Polar residues" evidence="1">
    <location>
        <begin position="82"/>
        <end position="91"/>
    </location>
</feature>
<evidence type="ECO:0000256" key="1">
    <source>
        <dbReference type="SAM" id="MobiDB-lite"/>
    </source>
</evidence>
<feature type="region of interest" description="Disordered" evidence="1">
    <location>
        <begin position="665"/>
        <end position="688"/>
    </location>
</feature>
<proteinExistence type="predicted"/>
<sequence length="956" mass="107593">MSSARKRVKIVAGYGSLGRTTGRTHRTVIQSTSRRPGGASSAPLHANRPLNLAESSASTPPIAAAADGPLFTFTRQLKSTLPAARSTSGANSVDPARIPPTSSTTSHQPPADLPDPESEQSQEEDDDEVIQPRKRGSGHGGRECKLGLDCEFTLGSTYGIEEVPFRFCRHSGALPEAEQLIEAGIYPCSDEIPSSGFTFDALRTFHLLSCEGKLSAQRYYNVLVHRTNTCNPDKVPDRYREFLRVSRQWMLLMDLKRSGAQTARPSSNNPDLALRCPACPYTDINYQDTDIDDDHFKLYRKDKPSDRWDLCMTTGRKYFISDYEFQSYLTNLGAEGNMSTKDANCNNHRAAQGGWIRYTGLDETGIGSVICARHSMFMPRGTVNFTTGERYAYPDFVFGSVLNMAAQRGIKGIGIHYDIMCHYLVNMWARFKHLEPSLRVITPHTFRTFITAIPKFHLAGHTDGCFARFSLNFIKGVGRLDGEGNERCWANLNHAAGCTCERSPGSRVELIEHIMSQWNWAKETGLARWIVKKWKEAHSMRDEMKAAFEDFCALFERSVLVVWEGMDAFDAEGRCNFVMPETPEMSIQAQLRTLIEEENDSETPSPPVGAAAWIAEGVNIKSTQYLLNLDIQRWGTKPTARQAKETATRRKELLSRLDAHRTAAPTFLAPLPPASSKSSTETQGQPEAMPTVLPSDYDGAILQENSSHPTLESERALRRAACLKALQTLRTIAIQQSHMKLRLSKHTKGTRTSTRSNAMTARYEQRLSNAIWEYTDSRNRLKKLGMNTVDLRTFKRLTQGDVDSLTKAVTSRRPLGEGRIKLPWYWRVSLSAGPEDSEHVYLDSSIVGAEEDASLRVEWFRARERYLRWEEEIQWLQRESASLILSFNAKALQWASRSYESHHKGWRAYCRRQYATREAMTRDACTELQTILTNATGPGSKLCHRACEELTHLLQV</sequence>
<dbReference type="Proteomes" id="UP000663853">
    <property type="component" value="Unassembled WGS sequence"/>
</dbReference>
<dbReference type="InterPro" id="IPR041457">
    <property type="entry name" value="CxC2_KDZ-assoc"/>
</dbReference>
<evidence type="ECO:0000313" key="3">
    <source>
        <dbReference type="EMBL" id="CAE6415368.1"/>
    </source>
</evidence>
<dbReference type="AlphaFoldDB" id="A0A8H3A8G6"/>
<dbReference type="Pfam" id="PF18758">
    <property type="entry name" value="KDZ"/>
    <property type="match status" value="1"/>
</dbReference>
<feature type="region of interest" description="Disordered" evidence="1">
    <location>
        <begin position="15"/>
        <end position="65"/>
    </location>
</feature>
<evidence type="ECO:0000313" key="4">
    <source>
        <dbReference type="Proteomes" id="UP000663853"/>
    </source>
</evidence>
<accession>A0A8H3A8G6</accession>
<reference evidence="3" key="1">
    <citation type="submission" date="2021-01" db="EMBL/GenBank/DDBJ databases">
        <authorList>
            <person name="Kaushik A."/>
        </authorList>
    </citation>
    <scope>NUCLEOTIDE SEQUENCE</scope>
    <source>
        <strain evidence="3">AG6-10EEA</strain>
    </source>
</reference>
<feature type="compositionally biased region" description="Low complexity" evidence="1">
    <location>
        <begin position="665"/>
        <end position="679"/>
    </location>
</feature>
<name>A0A8H3A8G6_9AGAM</name>